<dbReference type="Proteomes" id="UP001501588">
    <property type="component" value="Unassembled WGS sequence"/>
</dbReference>
<keyword evidence="1" id="KW-0812">Transmembrane</keyword>
<accession>A0ABP3QMZ5</accession>
<organism evidence="2 3">
    <name type="scientific">Craurococcus roseus</name>
    <dbReference type="NCBI Taxonomy" id="77585"/>
    <lineage>
        <taxon>Bacteria</taxon>
        <taxon>Pseudomonadati</taxon>
        <taxon>Pseudomonadota</taxon>
        <taxon>Alphaproteobacteria</taxon>
        <taxon>Acetobacterales</taxon>
        <taxon>Acetobacteraceae</taxon>
        <taxon>Craurococcus</taxon>
    </lineage>
</organism>
<feature type="transmembrane region" description="Helical" evidence="1">
    <location>
        <begin position="335"/>
        <end position="358"/>
    </location>
</feature>
<evidence type="ECO:0000313" key="2">
    <source>
        <dbReference type="EMBL" id="GAA0593957.1"/>
    </source>
</evidence>
<dbReference type="EMBL" id="BAAAFZ010000055">
    <property type="protein sequence ID" value="GAA0593957.1"/>
    <property type="molecule type" value="Genomic_DNA"/>
</dbReference>
<feature type="transmembrane region" description="Helical" evidence="1">
    <location>
        <begin position="269"/>
        <end position="291"/>
    </location>
</feature>
<feature type="transmembrane region" description="Helical" evidence="1">
    <location>
        <begin position="297"/>
        <end position="314"/>
    </location>
</feature>
<keyword evidence="3" id="KW-1185">Reference proteome</keyword>
<name>A0ABP3QMZ5_9PROT</name>
<evidence type="ECO:0000313" key="3">
    <source>
        <dbReference type="Proteomes" id="UP001501588"/>
    </source>
</evidence>
<proteinExistence type="predicted"/>
<gene>
    <name evidence="2" type="ORF">GCM10009416_35410</name>
</gene>
<protein>
    <submittedName>
        <fullName evidence="2">Uncharacterized protein</fullName>
    </submittedName>
</protein>
<keyword evidence="1" id="KW-0472">Membrane</keyword>
<sequence length="554" mass="60921">MSMRSADLMPSPAAITARQAADDFAIPAFDPSGPHAAAGAAPRRPALPAILARKPPEQPRGFTGRQTILSVVVEVDPKKAAMLRAVLEKLRNDEEATRPKYDRLKQAVPTLHFISMTVFEDAHHDPVLVVEANFDGPPGPFWASLEAAIGPWLRDMVRCCKRPRDGTAAMFDAIVADRARLPVAPFFEAQTVRPAAGHQGNRGLTRARIEAEAALFQAVQEELGDRQRFAGMSAPGIHAALRRALLPDIGWLEAESPRRIARAENTSDWLRLAGFGLAALLAVSAPAILAWLLLPWWLVPLLSLAASFAFALVLRRYGGPETSSGLLPPSLRVQGALALLLFSGVLPVVLGVLCWLRWLEGRDQPQDAPPVDEEEVRRMSAREDRVLQNHMGSVVLVKPGALRAVLIRGGLWGLGLLLRVLPEARRGYLSSMRTIHFAHWALVGNGGRLMFFSNYDGTWESYLDDFIEKAHGGLTLAWCNCVGFPPARFLWFEGATHGRRFKAWARSSMAVSGFWFSAYPDLTVEQIERQHAVAEGLRRPELTPKEAAEWACLL</sequence>
<reference evidence="3" key="1">
    <citation type="journal article" date="2019" name="Int. J. Syst. Evol. Microbiol.">
        <title>The Global Catalogue of Microorganisms (GCM) 10K type strain sequencing project: providing services to taxonomists for standard genome sequencing and annotation.</title>
        <authorList>
            <consortium name="The Broad Institute Genomics Platform"/>
            <consortium name="The Broad Institute Genome Sequencing Center for Infectious Disease"/>
            <person name="Wu L."/>
            <person name="Ma J."/>
        </authorList>
    </citation>
    <scope>NUCLEOTIDE SEQUENCE [LARGE SCALE GENOMIC DNA]</scope>
    <source>
        <strain evidence="3">JCM 9933</strain>
    </source>
</reference>
<keyword evidence="1" id="KW-1133">Transmembrane helix</keyword>
<evidence type="ECO:0000256" key="1">
    <source>
        <dbReference type="SAM" id="Phobius"/>
    </source>
</evidence>
<comment type="caution">
    <text evidence="2">The sequence shown here is derived from an EMBL/GenBank/DDBJ whole genome shotgun (WGS) entry which is preliminary data.</text>
</comment>